<dbReference type="Gene3D" id="3.40.30.10">
    <property type="entry name" value="Glutaredoxin"/>
    <property type="match status" value="1"/>
</dbReference>
<dbReference type="SUPFAM" id="SSF52833">
    <property type="entry name" value="Thioredoxin-like"/>
    <property type="match status" value="1"/>
</dbReference>
<gene>
    <name evidence="3" type="ORF">ASPCADRAFT_159992</name>
    <name evidence="4" type="ORF">ASPCADRAFT_203098</name>
</gene>
<dbReference type="OMA" id="DSEPIAM"/>
<evidence type="ECO:0000259" key="1">
    <source>
        <dbReference type="Pfam" id="PF13417"/>
    </source>
</evidence>
<dbReference type="AlphaFoldDB" id="A0A1R3RXW7"/>
<feature type="domain" description="GST N-terminal" evidence="1">
    <location>
        <begin position="24"/>
        <end position="106"/>
    </location>
</feature>
<dbReference type="InterPro" id="IPR036249">
    <property type="entry name" value="Thioredoxin-like_sf"/>
</dbReference>
<dbReference type="VEuPathDB" id="FungiDB:ASPCADRAFT_203098"/>
<dbReference type="InterPro" id="IPR054416">
    <property type="entry name" value="GST_UstS-like_C"/>
</dbReference>
<sequence>MADSEPVHFFDLFSDLPGASKSWSPNTLKVRAVLNFKGIPYTQSWISYPDVKPLVTGLGLAANETGIPYTLPTIIHKSSVTSNPNGALMDSLPIAMHLDKVYPSPPLFPSGDASYALLVAVEKVVTLLAPGFRQLIIPRVVNHLDPRGQEYFRETRSAHFGKPLAEVRPTDQESLDKLWQLLEKESATLVKMLRGKAGKTGPFFEGEKPGYADLLFACHLAFIERFDKELFDKFLGLGNGEIRALYQSCLPWLEGQGEDQEWPVPQAASS</sequence>
<dbReference type="Gene3D" id="1.20.1050.10">
    <property type="match status" value="1"/>
</dbReference>
<evidence type="ECO:0000313" key="3">
    <source>
        <dbReference type="EMBL" id="OOF99310.1"/>
    </source>
</evidence>
<feature type="domain" description="Glutathione S-transferase UstS-like C-terminal" evidence="2">
    <location>
        <begin position="127"/>
        <end position="252"/>
    </location>
</feature>
<protein>
    <submittedName>
        <fullName evidence="4">Uncharacterized protein</fullName>
    </submittedName>
</protein>
<name>A0A1R3RXW7_ASPC5</name>
<reference evidence="4" key="1">
    <citation type="submission" date="2016-12" db="EMBL/GenBank/DDBJ databases">
        <authorList>
            <consortium name="DOE Joint Genome Institute"/>
            <person name="Riley R."/>
            <person name="Kuo A."/>
            <person name="Sun H."/>
            <person name="Pangilinan J."/>
            <person name="Culley D."/>
            <person name="Salamov A."/>
            <person name="Magnuson J."/>
            <person name="Bruno K."/>
            <person name="Henrissat B."/>
            <person name="Berka R."/>
            <person name="Tsang A."/>
            <person name="Barry K."/>
            <person name="lapidus A."/>
            <person name="Martin J."/>
            <person name="Lindquist E."/>
            <person name="Wang Z."/>
            <person name="Baker S."/>
            <person name="Grigoriev I."/>
            <person name="Nordberg H.P."/>
            <person name="Cantor M.N."/>
            <person name="Hua S.X."/>
        </authorList>
    </citation>
    <scope>NUCLEOTIDE SEQUENCE [LARGE SCALE GENOMIC DNA]</scope>
    <source>
        <strain evidence="4">ITEM 5010</strain>
    </source>
</reference>
<dbReference type="SUPFAM" id="SSF47616">
    <property type="entry name" value="GST C-terminal domain-like"/>
    <property type="match status" value="1"/>
</dbReference>
<dbReference type="VEuPathDB" id="FungiDB:ASPCADRAFT_159992"/>
<dbReference type="EMBL" id="KV907494">
    <property type="protein sequence ID" value="OOF99310.1"/>
    <property type="molecule type" value="Genomic_DNA"/>
</dbReference>
<dbReference type="Pfam" id="PF13417">
    <property type="entry name" value="GST_N_3"/>
    <property type="match status" value="1"/>
</dbReference>
<keyword evidence="5" id="KW-1185">Reference proteome</keyword>
<evidence type="ECO:0000313" key="4">
    <source>
        <dbReference type="EMBL" id="OOF99311.1"/>
    </source>
</evidence>
<dbReference type="Pfam" id="PF22041">
    <property type="entry name" value="GST_C_7"/>
    <property type="match status" value="1"/>
</dbReference>
<dbReference type="InterPro" id="IPR036282">
    <property type="entry name" value="Glutathione-S-Trfase_C_sf"/>
</dbReference>
<dbReference type="EMBL" id="KV907494">
    <property type="protein sequence ID" value="OOF99311.1"/>
    <property type="molecule type" value="Genomic_DNA"/>
</dbReference>
<evidence type="ECO:0000259" key="2">
    <source>
        <dbReference type="Pfam" id="PF22041"/>
    </source>
</evidence>
<dbReference type="Proteomes" id="UP000188318">
    <property type="component" value="Unassembled WGS sequence"/>
</dbReference>
<dbReference type="STRING" id="602072.A0A1R3RXW7"/>
<organism evidence="4 5">
    <name type="scientific">Aspergillus carbonarius (strain ITEM 5010)</name>
    <dbReference type="NCBI Taxonomy" id="602072"/>
    <lineage>
        <taxon>Eukaryota</taxon>
        <taxon>Fungi</taxon>
        <taxon>Dikarya</taxon>
        <taxon>Ascomycota</taxon>
        <taxon>Pezizomycotina</taxon>
        <taxon>Eurotiomycetes</taxon>
        <taxon>Eurotiomycetidae</taxon>
        <taxon>Eurotiales</taxon>
        <taxon>Aspergillaceae</taxon>
        <taxon>Aspergillus</taxon>
        <taxon>Aspergillus subgen. Circumdati</taxon>
    </lineage>
</organism>
<evidence type="ECO:0000313" key="5">
    <source>
        <dbReference type="Proteomes" id="UP000188318"/>
    </source>
</evidence>
<dbReference type="InterPro" id="IPR004045">
    <property type="entry name" value="Glutathione_S-Trfase_N"/>
</dbReference>
<accession>A0A1R3RXW7</accession>
<proteinExistence type="predicted"/>
<reference evidence="5" key="2">
    <citation type="journal article" date="2017" name="Genome Biol.">
        <title>Comparative genomics reveals high biological diversity and specific adaptations in the industrially and medically important fungal genus Aspergillus.</title>
        <authorList>
            <person name="de Vries R.P."/>
            <person name="Riley R."/>
            <person name="Wiebenga A."/>
            <person name="Aguilar-Osorio G."/>
            <person name="Amillis S."/>
            <person name="Uchima C.A."/>
            <person name="Anderluh G."/>
            <person name="Asadollahi M."/>
            <person name="Askin M."/>
            <person name="Barry K."/>
            <person name="Battaglia E."/>
            <person name="Bayram O."/>
            <person name="Benocci T."/>
            <person name="Braus-Stromeyer S.A."/>
            <person name="Caldana C."/>
            <person name="Canovas D."/>
            <person name="Cerqueira G.C."/>
            <person name="Chen F."/>
            <person name="Chen W."/>
            <person name="Choi C."/>
            <person name="Clum A."/>
            <person name="Dos Santos R.A."/>
            <person name="Damasio A.R."/>
            <person name="Diallinas G."/>
            <person name="Emri T."/>
            <person name="Fekete E."/>
            <person name="Flipphi M."/>
            <person name="Freyberg S."/>
            <person name="Gallo A."/>
            <person name="Gournas C."/>
            <person name="Habgood R."/>
            <person name="Hainaut M."/>
            <person name="Harispe M.L."/>
            <person name="Henrissat B."/>
            <person name="Hilden K.S."/>
            <person name="Hope R."/>
            <person name="Hossain A."/>
            <person name="Karabika E."/>
            <person name="Karaffa L."/>
            <person name="Karanyi Z."/>
            <person name="Krasevec N."/>
            <person name="Kuo A."/>
            <person name="Kusch H."/>
            <person name="LaButti K."/>
            <person name="Lagendijk E.L."/>
            <person name="Lapidus A."/>
            <person name="Levasseur A."/>
            <person name="Lindquist E."/>
            <person name="Lipzen A."/>
            <person name="Logrieco A.F."/>
            <person name="MacCabe A."/>
            <person name="Maekelae M.R."/>
            <person name="Malavazi I."/>
            <person name="Melin P."/>
            <person name="Meyer V."/>
            <person name="Mielnichuk N."/>
            <person name="Miskei M."/>
            <person name="Molnar A.P."/>
            <person name="Mule G."/>
            <person name="Ngan C.Y."/>
            <person name="Orejas M."/>
            <person name="Orosz E."/>
            <person name="Ouedraogo J.P."/>
            <person name="Overkamp K.M."/>
            <person name="Park H.-S."/>
            <person name="Perrone G."/>
            <person name="Piumi F."/>
            <person name="Punt P.J."/>
            <person name="Ram A.F."/>
            <person name="Ramon A."/>
            <person name="Rauscher S."/>
            <person name="Record E."/>
            <person name="Riano-Pachon D.M."/>
            <person name="Robert V."/>
            <person name="Roehrig J."/>
            <person name="Ruller R."/>
            <person name="Salamov A."/>
            <person name="Salih N.S."/>
            <person name="Samson R.A."/>
            <person name="Sandor E."/>
            <person name="Sanguinetti M."/>
            <person name="Schuetze T."/>
            <person name="Sepcic K."/>
            <person name="Shelest E."/>
            <person name="Sherlock G."/>
            <person name="Sophianopoulou V."/>
            <person name="Squina F.M."/>
            <person name="Sun H."/>
            <person name="Susca A."/>
            <person name="Todd R.B."/>
            <person name="Tsang A."/>
            <person name="Unkles S.E."/>
            <person name="van de Wiele N."/>
            <person name="van Rossen-Uffink D."/>
            <person name="Oliveira J.V."/>
            <person name="Vesth T.C."/>
            <person name="Visser J."/>
            <person name="Yu J.-H."/>
            <person name="Zhou M."/>
            <person name="Andersen M.R."/>
            <person name="Archer D.B."/>
            <person name="Baker S.E."/>
            <person name="Benoit I."/>
            <person name="Brakhage A.A."/>
            <person name="Braus G.H."/>
            <person name="Fischer R."/>
            <person name="Frisvad J.C."/>
            <person name="Goldman G.H."/>
            <person name="Houbraken J."/>
            <person name="Oakley B."/>
            <person name="Pocsi I."/>
            <person name="Scazzocchio C."/>
            <person name="Seiboth B."/>
            <person name="vanKuyk P.A."/>
            <person name="Wortman J."/>
            <person name="Dyer P.S."/>
            <person name="Grigoriev I.V."/>
        </authorList>
    </citation>
    <scope>NUCLEOTIDE SEQUENCE [LARGE SCALE GENOMIC DNA]</scope>
    <source>
        <strain evidence="5">ITEM 5010</strain>
    </source>
</reference>
<dbReference type="OrthoDB" id="4951845at2759"/>